<evidence type="ECO:0000313" key="3">
    <source>
        <dbReference type="Proteomes" id="UP001141552"/>
    </source>
</evidence>
<dbReference type="Gene3D" id="3.30.1780.10">
    <property type="entry name" value="ornithine cyclodeaminase, domain 1"/>
    <property type="match status" value="1"/>
</dbReference>
<dbReference type="OrthoDB" id="41492at2759"/>
<dbReference type="GO" id="GO:0005737">
    <property type="term" value="C:cytoplasm"/>
    <property type="evidence" value="ECO:0007669"/>
    <property type="project" value="TreeGrafter"/>
</dbReference>
<comment type="similarity">
    <text evidence="1">Belongs to the ornithine cyclodeaminase/mu-crystallin family.</text>
</comment>
<dbReference type="GO" id="GO:0016491">
    <property type="term" value="F:oxidoreductase activity"/>
    <property type="evidence" value="ECO:0007669"/>
    <property type="project" value="UniProtKB-ARBA"/>
</dbReference>
<dbReference type="Gene3D" id="3.40.50.720">
    <property type="entry name" value="NAD(P)-binding Rossmann-like Domain"/>
    <property type="match status" value="1"/>
</dbReference>
<reference evidence="2" key="1">
    <citation type="submission" date="2022-02" db="EMBL/GenBank/DDBJ databases">
        <authorList>
            <person name="Henning P.M."/>
            <person name="McCubbin A.G."/>
            <person name="Shore J.S."/>
        </authorList>
    </citation>
    <scope>NUCLEOTIDE SEQUENCE</scope>
    <source>
        <strain evidence="2">F60SS</strain>
        <tissue evidence="2">Leaves</tissue>
    </source>
</reference>
<evidence type="ECO:0000256" key="1">
    <source>
        <dbReference type="ARBA" id="ARBA00008903"/>
    </source>
</evidence>
<sequence length="339" mass="36503">MASPATNPPNPSNHTNPATVSPVFITTESLHSILSHHHLIQHFHTSLPTVSSSLHTPIRQAHEVSPSSSLLLMPSWSTSPSLPFIGVKLVTYFPQNSSLNLPGIHASYVLFSSTTGQTLASMDGTVLTLYRTSCVSGLASKILAREDSQVLVMVGAGALAPHLIKAHLAARPSLRKVIIWNRTLKKAKVLVEKLRKECVGVCFESNEKLEEVIELGDIVSCATNANAPLVKGKKLKVGAHLDLVGSFKETMRECDDEAIKRGRVFVDNEAALVEAGELVGAIERGVIDKKDVGFLVDLIEGVNIGRRNSEEITVFKSVGSAVVDILAAQLVYEGYMKSA</sequence>
<name>A0A9Q0F438_9ROSI</name>
<dbReference type="FunFam" id="3.30.1780.10:FF:000003">
    <property type="entry name" value="Protein SAR DEFICIENT 4"/>
    <property type="match status" value="1"/>
</dbReference>
<reference evidence="2" key="2">
    <citation type="journal article" date="2023" name="Plants (Basel)">
        <title>Annotation of the Turnera subulata (Passifloraceae) Draft Genome Reveals the S-Locus Evolved after the Divergence of Turneroideae from Passifloroideae in a Stepwise Manner.</title>
        <authorList>
            <person name="Henning P.M."/>
            <person name="Roalson E.H."/>
            <person name="Mir W."/>
            <person name="McCubbin A.G."/>
            <person name="Shore J.S."/>
        </authorList>
    </citation>
    <scope>NUCLEOTIDE SEQUENCE</scope>
    <source>
        <strain evidence="2">F60SS</strain>
    </source>
</reference>
<dbReference type="AlphaFoldDB" id="A0A9Q0F438"/>
<proteinExistence type="inferred from homology"/>
<dbReference type="GO" id="GO:0019752">
    <property type="term" value="P:carboxylic acid metabolic process"/>
    <property type="evidence" value="ECO:0007669"/>
    <property type="project" value="UniProtKB-ARBA"/>
</dbReference>
<dbReference type="InterPro" id="IPR023401">
    <property type="entry name" value="ODC_N"/>
</dbReference>
<protein>
    <submittedName>
        <fullName evidence="2">Protein SAR DEFICIENT 4</fullName>
    </submittedName>
</protein>
<evidence type="ECO:0000313" key="2">
    <source>
        <dbReference type="EMBL" id="KAJ4823719.1"/>
    </source>
</evidence>
<dbReference type="FunFam" id="3.40.50.720:FF:000311">
    <property type="entry name" value="Ornithine cyclodeaminase"/>
    <property type="match status" value="1"/>
</dbReference>
<gene>
    <name evidence="2" type="primary">SARD4</name>
    <name evidence="2" type="ORF">Tsubulata_032137</name>
</gene>
<comment type="caution">
    <text evidence="2">The sequence shown here is derived from an EMBL/GenBank/DDBJ whole genome shotgun (WGS) entry which is preliminary data.</text>
</comment>
<dbReference type="PANTHER" id="PTHR13812:SF19">
    <property type="entry name" value="KETIMINE REDUCTASE MU-CRYSTALLIN"/>
    <property type="match status" value="1"/>
</dbReference>
<dbReference type="InterPro" id="IPR003462">
    <property type="entry name" value="ODC_Mu_crystall"/>
</dbReference>
<dbReference type="SUPFAM" id="SSF51735">
    <property type="entry name" value="NAD(P)-binding Rossmann-fold domains"/>
    <property type="match status" value="1"/>
</dbReference>
<organism evidence="2 3">
    <name type="scientific">Turnera subulata</name>
    <dbReference type="NCBI Taxonomy" id="218843"/>
    <lineage>
        <taxon>Eukaryota</taxon>
        <taxon>Viridiplantae</taxon>
        <taxon>Streptophyta</taxon>
        <taxon>Embryophyta</taxon>
        <taxon>Tracheophyta</taxon>
        <taxon>Spermatophyta</taxon>
        <taxon>Magnoliopsida</taxon>
        <taxon>eudicotyledons</taxon>
        <taxon>Gunneridae</taxon>
        <taxon>Pentapetalae</taxon>
        <taxon>rosids</taxon>
        <taxon>fabids</taxon>
        <taxon>Malpighiales</taxon>
        <taxon>Passifloraceae</taxon>
        <taxon>Turnera</taxon>
    </lineage>
</organism>
<dbReference type="InterPro" id="IPR036291">
    <property type="entry name" value="NAD(P)-bd_dom_sf"/>
</dbReference>
<dbReference type="PANTHER" id="PTHR13812">
    <property type="entry name" value="KETIMINE REDUCTASE MU-CRYSTALLIN"/>
    <property type="match status" value="1"/>
</dbReference>
<dbReference type="Pfam" id="PF02423">
    <property type="entry name" value="OCD_Mu_crystall"/>
    <property type="match status" value="1"/>
</dbReference>
<dbReference type="Proteomes" id="UP001141552">
    <property type="component" value="Unassembled WGS sequence"/>
</dbReference>
<dbReference type="EMBL" id="JAKUCV010007375">
    <property type="protein sequence ID" value="KAJ4823719.1"/>
    <property type="molecule type" value="Genomic_DNA"/>
</dbReference>
<keyword evidence="3" id="KW-1185">Reference proteome</keyword>
<accession>A0A9Q0F438</accession>
<dbReference type="PIRSF" id="PIRSF001439">
    <property type="entry name" value="CryM"/>
    <property type="match status" value="1"/>
</dbReference>